<dbReference type="GeneID" id="119741618"/>
<dbReference type="OrthoDB" id="4062651at2759"/>
<evidence type="ECO:0000256" key="9">
    <source>
        <dbReference type="SAM" id="Phobius"/>
    </source>
</evidence>
<evidence type="ECO:0000256" key="7">
    <source>
        <dbReference type="PROSITE-ProRule" id="PRU00076"/>
    </source>
</evidence>
<evidence type="ECO:0000256" key="10">
    <source>
        <dbReference type="SAM" id="SignalP"/>
    </source>
</evidence>
<evidence type="ECO:0000259" key="11">
    <source>
        <dbReference type="PROSITE" id="PS50026"/>
    </source>
</evidence>
<dbReference type="GO" id="GO:0016020">
    <property type="term" value="C:membrane"/>
    <property type="evidence" value="ECO:0007669"/>
    <property type="project" value="InterPro"/>
</dbReference>
<keyword evidence="14" id="KW-1185">Reference proteome</keyword>
<dbReference type="GO" id="GO:0007219">
    <property type="term" value="P:Notch signaling pathway"/>
    <property type="evidence" value="ECO:0007669"/>
    <property type="project" value="TreeGrafter"/>
</dbReference>
<dbReference type="CDD" id="cd00054">
    <property type="entry name" value="EGF_CA"/>
    <property type="match status" value="1"/>
</dbReference>
<feature type="region of interest" description="Disordered" evidence="8">
    <location>
        <begin position="358"/>
        <end position="378"/>
    </location>
</feature>
<protein>
    <submittedName>
        <fullName evidence="13">Uncharacterized protein</fullName>
    </submittedName>
</protein>
<dbReference type="SMART" id="SM00181">
    <property type="entry name" value="EGF"/>
    <property type="match status" value="1"/>
</dbReference>
<dbReference type="PROSITE" id="PS50026">
    <property type="entry name" value="EGF_3"/>
    <property type="match status" value="1"/>
</dbReference>
<evidence type="ECO:0000256" key="5">
    <source>
        <dbReference type="ARBA" id="ARBA00023157"/>
    </source>
</evidence>
<evidence type="ECO:0000256" key="1">
    <source>
        <dbReference type="ARBA" id="ARBA00009738"/>
    </source>
</evidence>
<dbReference type="Pfam" id="PF00629">
    <property type="entry name" value="MAM"/>
    <property type="match status" value="1"/>
</dbReference>
<dbReference type="AlphaFoldDB" id="A0A914BBE5"/>
<feature type="region of interest" description="Disordered" evidence="8">
    <location>
        <begin position="217"/>
        <end position="273"/>
    </location>
</feature>
<keyword evidence="9" id="KW-1133">Transmembrane helix</keyword>
<evidence type="ECO:0000259" key="12">
    <source>
        <dbReference type="PROSITE" id="PS50060"/>
    </source>
</evidence>
<name>A0A914BBE5_PATMI</name>
<evidence type="ECO:0000313" key="14">
    <source>
        <dbReference type="Proteomes" id="UP000887568"/>
    </source>
</evidence>
<organism evidence="13 14">
    <name type="scientific">Patiria miniata</name>
    <name type="common">Bat star</name>
    <name type="synonym">Asterina miniata</name>
    <dbReference type="NCBI Taxonomy" id="46514"/>
    <lineage>
        <taxon>Eukaryota</taxon>
        <taxon>Metazoa</taxon>
        <taxon>Echinodermata</taxon>
        <taxon>Eleutherozoa</taxon>
        <taxon>Asterozoa</taxon>
        <taxon>Asteroidea</taxon>
        <taxon>Valvatacea</taxon>
        <taxon>Valvatida</taxon>
        <taxon>Asterinidae</taxon>
        <taxon>Patiria</taxon>
    </lineage>
</organism>
<feature type="disulfide bond" evidence="7">
    <location>
        <begin position="202"/>
        <end position="211"/>
    </location>
</feature>
<feature type="signal peptide" evidence="10">
    <location>
        <begin position="1"/>
        <end position="35"/>
    </location>
</feature>
<feature type="domain" description="EGF-like" evidence="11">
    <location>
        <begin position="176"/>
        <end position="212"/>
    </location>
</feature>
<dbReference type="InterPro" id="IPR013320">
    <property type="entry name" value="ConA-like_dom_sf"/>
</dbReference>
<feature type="compositionally biased region" description="Polar residues" evidence="8">
    <location>
        <begin position="257"/>
        <end position="273"/>
    </location>
</feature>
<dbReference type="PROSITE" id="PS00010">
    <property type="entry name" value="ASX_HYDROXYL"/>
    <property type="match status" value="1"/>
</dbReference>
<keyword evidence="2 7" id="KW-0245">EGF-like domain</keyword>
<dbReference type="SMART" id="SM00137">
    <property type="entry name" value="MAM"/>
    <property type="match status" value="1"/>
</dbReference>
<keyword evidence="5 7" id="KW-1015">Disulfide bond</keyword>
<comment type="similarity">
    <text evidence="1">Belongs to the nephronectin family.</text>
</comment>
<evidence type="ECO:0000256" key="8">
    <source>
        <dbReference type="SAM" id="MobiDB-lite"/>
    </source>
</evidence>
<dbReference type="InterPro" id="IPR000152">
    <property type="entry name" value="EGF-type_Asp/Asn_hydroxyl_site"/>
</dbReference>
<dbReference type="PANTHER" id="PTHR12916:SF9">
    <property type="entry name" value="NEUROGENIC LOCUS NOTCH HOMOLOG PROTEIN 1-RELATED"/>
    <property type="match status" value="1"/>
</dbReference>
<comment type="caution">
    <text evidence="7">Lacks conserved residue(s) required for the propagation of feature annotation.</text>
</comment>
<dbReference type="PROSITE" id="PS00022">
    <property type="entry name" value="EGF_1"/>
    <property type="match status" value="1"/>
</dbReference>
<keyword evidence="9" id="KW-0812">Transmembrane</keyword>
<evidence type="ECO:0000256" key="2">
    <source>
        <dbReference type="ARBA" id="ARBA00022536"/>
    </source>
</evidence>
<accession>A0A914BBE5</accession>
<keyword evidence="9" id="KW-0472">Membrane</keyword>
<evidence type="ECO:0000256" key="3">
    <source>
        <dbReference type="ARBA" id="ARBA00022729"/>
    </source>
</evidence>
<dbReference type="InterPro" id="IPR000742">
    <property type="entry name" value="EGF"/>
</dbReference>
<dbReference type="PANTHER" id="PTHR12916">
    <property type="entry name" value="CYTOCHROME C OXIDASE POLYPEPTIDE VIC-2"/>
    <property type="match status" value="1"/>
</dbReference>
<dbReference type="PRINTS" id="PR00010">
    <property type="entry name" value="EGFBLOOD"/>
</dbReference>
<dbReference type="GO" id="GO:0005509">
    <property type="term" value="F:calcium ion binding"/>
    <property type="evidence" value="ECO:0007669"/>
    <property type="project" value="InterPro"/>
</dbReference>
<dbReference type="EnsemblMetazoa" id="XM_038217443.1">
    <property type="protein sequence ID" value="XP_038073371.1"/>
    <property type="gene ID" value="LOC119741618"/>
</dbReference>
<reference evidence="13" key="1">
    <citation type="submission" date="2022-11" db="UniProtKB">
        <authorList>
            <consortium name="EnsemblMetazoa"/>
        </authorList>
    </citation>
    <scope>IDENTIFICATION</scope>
</reference>
<feature type="chain" id="PRO_5037702307" evidence="10">
    <location>
        <begin position="36"/>
        <end position="408"/>
    </location>
</feature>
<sequence length="408" mass="44327">MERCERNARIMSPWNILLCWSILLAVGLQNKGVLAQDCLFRNDLCDWSNDGDVDWVQRSDSASTGTEHCAEVLLTDTTPPGPHQAVLASMTQPHVMTMLGFYYRLGAPNTLTVVAEVAGRPEQVLTQRNGTDGAGWIEVDIGLDLQSSNFKIYFKADIPENSTGFVGLTNITLRIGADECASTPCQNGGACIDGNNSFTCVCNSGFKGEVCQIDTNPRPKTTVPPTTTEMFTTSSVGPTTQKQPQKTTTIKIPPSTAPHTFTTFETPPSTDSTIKYGTVSTPEKLPQTNGNGKGMAQSTMIAVIAVASVVLIGVLISVVWLLLYFKKRSWQPRYQERGVSMENVSNYSESIHGKWTSTVDIPGSNPASKPELTPVEETDPLPEKVENIYVASPTNGLVNTGYNIDNMY</sequence>
<proteinExistence type="inferred from homology"/>
<evidence type="ECO:0000256" key="4">
    <source>
        <dbReference type="ARBA" id="ARBA00022737"/>
    </source>
</evidence>
<keyword evidence="4" id="KW-0677">Repeat</keyword>
<dbReference type="FunFam" id="2.10.25.10:FF:000122">
    <property type="entry name" value="Protein crumbs homolog 2"/>
    <property type="match status" value="1"/>
</dbReference>
<feature type="domain" description="MAM" evidence="12">
    <location>
        <begin position="36"/>
        <end position="182"/>
    </location>
</feature>
<dbReference type="Proteomes" id="UP000887568">
    <property type="component" value="Unplaced"/>
</dbReference>
<dbReference type="InterPro" id="IPR001881">
    <property type="entry name" value="EGF-like_Ca-bd_dom"/>
</dbReference>
<dbReference type="InterPro" id="IPR000998">
    <property type="entry name" value="MAM_dom"/>
</dbReference>
<evidence type="ECO:0000313" key="13">
    <source>
        <dbReference type="EnsemblMetazoa" id="XP_038073371.1"/>
    </source>
</evidence>
<keyword evidence="6" id="KW-0325">Glycoprotein</keyword>
<dbReference type="OMA" id="MERCERN"/>
<dbReference type="Gene3D" id="2.10.25.10">
    <property type="entry name" value="Laminin"/>
    <property type="match status" value="1"/>
</dbReference>
<feature type="compositionally biased region" description="Low complexity" evidence="8">
    <location>
        <begin position="217"/>
        <end position="254"/>
    </location>
</feature>
<dbReference type="GO" id="GO:0005112">
    <property type="term" value="F:Notch binding"/>
    <property type="evidence" value="ECO:0007669"/>
    <property type="project" value="TreeGrafter"/>
</dbReference>
<dbReference type="Gene3D" id="2.60.120.200">
    <property type="match status" value="1"/>
</dbReference>
<dbReference type="Pfam" id="PF00008">
    <property type="entry name" value="EGF"/>
    <property type="match status" value="1"/>
</dbReference>
<dbReference type="PROSITE" id="PS50060">
    <property type="entry name" value="MAM_2"/>
    <property type="match status" value="1"/>
</dbReference>
<dbReference type="SUPFAM" id="SSF57196">
    <property type="entry name" value="EGF/Laminin"/>
    <property type="match status" value="1"/>
</dbReference>
<feature type="transmembrane region" description="Helical" evidence="9">
    <location>
        <begin position="300"/>
        <end position="325"/>
    </location>
</feature>
<dbReference type="SUPFAM" id="SSF49899">
    <property type="entry name" value="Concanavalin A-like lectins/glucanases"/>
    <property type="match status" value="1"/>
</dbReference>
<evidence type="ECO:0000256" key="6">
    <source>
        <dbReference type="ARBA" id="ARBA00023180"/>
    </source>
</evidence>
<dbReference type="SMART" id="SM00179">
    <property type="entry name" value="EGF_CA"/>
    <property type="match status" value="1"/>
</dbReference>
<keyword evidence="3 10" id="KW-0732">Signal</keyword>
<dbReference type="PROSITE" id="PS01186">
    <property type="entry name" value="EGF_2"/>
    <property type="match status" value="1"/>
</dbReference>
<dbReference type="RefSeq" id="XP_038073371.1">
    <property type="nucleotide sequence ID" value="XM_038217443.1"/>
</dbReference>